<dbReference type="SUPFAM" id="SSF49464">
    <property type="entry name" value="Carboxypeptidase regulatory domain-like"/>
    <property type="match status" value="1"/>
</dbReference>
<dbReference type="RefSeq" id="WP_345254321.1">
    <property type="nucleotide sequence ID" value="NZ_BAABGY010000005.1"/>
</dbReference>
<evidence type="ECO:0000313" key="2">
    <source>
        <dbReference type="EMBL" id="GAA4324846.1"/>
    </source>
</evidence>
<name>A0ABP8GI51_9BACT</name>
<sequence length="606" mass="64685">MHKRNNRWPALAFLFLLALTVTCRRADVQTPAPTDTNGPTLGAHEVSVTGIVLDNTGQPVVDATVRVGEKTTVSDAGGYFEVTGAHVDDEVYVRIDKAGYFPGSRTMIRRPESVYEATVRLLPKNVSGTFDAAGGGTVPTAQGGSIEFSAGSVVTSSGTPYTGTVEVATYVFNPTSVFFAEQMPGDLRGLRANGERTLIESFGMMAVELMGSGGQKLQLAAGKPATIQFPVPAALRATAPATIPLWYFDEAKGIWKEEGQAQFNGTRYQGSVRHFSFWNCDIAVPSVLFDITVHAANAGPVAGALVELRGMATDSIRTVGGFTNGQGFVQGLVPANRQLRMRILDRCGTVLHSAVIGPFAVNTSYGTVSLTNYNFAGAYILKGTVTACNGQPMPRGRIDFQFPVTPAHIVVYGAQIVNGQYSKVILPCGRVFTTPITARVYDSSGGWRSMTDTIRPVLGTPLTYNTSVCTPFSTQNLSFVSGATLERTRQTGAGNDLGGAWNAGTGALHGWSTTAASGRQLSFDVVAAPGTVSGNGRGTRALSMRYQWPSANGTRVLLADSAYVHFRKFGAVGDFITASYTGHFRDSVNPGQRFYLYGDFYVKRTQ</sequence>
<gene>
    <name evidence="2" type="ORF">GCM10023184_12500</name>
</gene>
<keyword evidence="3" id="KW-1185">Reference proteome</keyword>
<accession>A0ABP8GI51</accession>
<feature type="signal peptide" evidence="1">
    <location>
        <begin position="1"/>
        <end position="26"/>
    </location>
</feature>
<evidence type="ECO:0000313" key="3">
    <source>
        <dbReference type="Proteomes" id="UP001501725"/>
    </source>
</evidence>
<evidence type="ECO:0008006" key="4">
    <source>
        <dbReference type="Google" id="ProtNLM"/>
    </source>
</evidence>
<keyword evidence="1" id="KW-0732">Signal</keyword>
<reference evidence="3" key="1">
    <citation type="journal article" date="2019" name="Int. J. Syst. Evol. Microbiol.">
        <title>The Global Catalogue of Microorganisms (GCM) 10K type strain sequencing project: providing services to taxonomists for standard genome sequencing and annotation.</title>
        <authorList>
            <consortium name="The Broad Institute Genomics Platform"/>
            <consortium name="The Broad Institute Genome Sequencing Center for Infectious Disease"/>
            <person name="Wu L."/>
            <person name="Ma J."/>
        </authorList>
    </citation>
    <scope>NUCLEOTIDE SEQUENCE [LARGE SCALE GENOMIC DNA]</scope>
    <source>
        <strain evidence="3">JCM 17919</strain>
    </source>
</reference>
<organism evidence="2 3">
    <name type="scientific">Flaviaesturariibacter amylovorans</name>
    <dbReference type="NCBI Taxonomy" id="1084520"/>
    <lineage>
        <taxon>Bacteria</taxon>
        <taxon>Pseudomonadati</taxon>
        <taxon>Bacteroidota</taxon>
        <taxon>Chitinophagia</taxon>
        <taxon>Chitinophagales</taxon>
        <taxon>Chitinophagaceae</taxon>
        <taxon>Flaviaestuariibacter</taxon>
    </lineage>
</organism>
<evidence type="ECO:0000256" key="1">
    <source>
        <dbReference type="SAM" id="SignalP"/>
    </source>
</evidence>
<dbReference type="EMBL" id="BAABGY010000005">
    <property type="protein sequence ID" value="GAA4324846.1"/>
    <property type="molecule type" value="Genomic_DNA"/>
</dbReference>
<dbReference type="Gene3D" id="2.60.40.1120">
    <property type="entry name" value="Carboxypeptidase-like, regulatory domain"/>
    <property type="match status" value="1"/>
</dbReference>
<comment type="caution">
    <text evidence="2">The sequence shown here is derived from an EMBL/GenBank/DDBJ whole genome shotgun (WGS) entry which is preliminary data.</text>
</comment>
<dbReference type="Proteomes" id="UP001501725">
    <property type="component" value="Unassembled WGS sequence"/>
</dbReference>
<dbReference type="InterPro" id="IPR008969">
    <property type="entry name" value="CarboxyPept-like_regulatory"/>
</dbReference>
<feature type="chain" id="PRO_5046926416" description="Carboxypeptidase regulatory-like domain-containing protein" evidence="1">
    <location>
        <begin position="27"/>
        <end position="606"/>
    </location>
</feature>
<protein>
    <recommendedName>
        <fullName evidence="4">Carboxypeptidase regulatory-like domain-containing protein</fullName>
    </recommendedName>
</protein>
<proteinExistence type="predicted"/>